<evidence type="ECO:0000313" key="2">
    <source>
        <dbReference type="EMBL" id="KAL1631024.1"/>
    </source>
</evidence>
<comment type="caution">
    <text evidence="2">The sequence shown here is derived from an EMBL/GenBank/DDBJ whole genome shotgun (WGS) entry which is preliminary data.</text>
</comment>
<sequence>MSRLFSLAAALSFIAHGVSADDSDLIGNCFSYGMDFQGGGEYFQNVNSQDPFTFVQEFEGCQNDNATNVLVDPNGDQDICTPTPMQPDDADQLSTCPILKSQLWSGAWSILIMSNNGKSGAPIAYQRDFQLDVGPQITTTVTPTITITSTITPIVNVTTTTVNTETTTLPTPTTTVPSMTLQKTKTVNPPAVTTTKSINLATITIPKVSVSVTKIVKTTTASCHLPRRQPTIDPWIQIWPTIPAAQSIVASAASVAGVAAPTETAPPSAKFRVVRDPLGALEANREKWLQERAERLQGAVGMAKRAPDAQPLTVTEQSTSNWVTSTAVATTTPVTNTVVATTTTTTTITPAAITVMSGKTYLPPATTTLPTQTKTRTIFGVAKVTTTRVQTFSVTVTTTVSSAPSKTACRRQGGIYW</sequence>
<keyword evidence="3" id="KW-1185">Reference proteome</keyword>
<feature type="signal peptide" evidence="1">
    <location>
        <begin position="1"/>
        <end position="20"/>
    </location>
</feature>
<keyword evidence="1" id="KW-0732">Signal</keyword>
<feature type="chain" id="PRO_5046893336" evidence="1">
    <location>
        <begin position="21"/>
        <end position="417"/>
    </location>
</feature>
<gene>
    <name evidence="2" type="ORF">SLS56_004698</name>
</gene>
<protein>
    <submittedName>
        <fullName evidence="2">Uncharacterized protein</fullName>
    </submittedName>
</protein>
<proteinExistence type="predicted"/>
<reference evidence="2 3" key="1">
    <citation type="submission" date="2024-02" db="EMBL/GenBank/DDBJ databases">
        <title>De novo assembly and annotation of 12 fungi associated with fruit tree decline syndrome in Ontario, Canada.</title>
        <authorList>
            <person name="Sulman M."/>
            <person name="Ellouze W."/>
            <person name="Ilyukhin E."/>
        </authorList>
    </citation>
    <scope>NUCLEOTIDE SEQUENCE [LARGE SCALE GENOMIC DNA]</scope>
    <source>
        <strain evidence="2 3">M1-105</strain>
    </source>
</reference>
<evidence type="ECO:0000256" key="1">
    <source>
        <dbReference type="SAM" id="SignalP"/>
    </source>
</evidence>
<dbReference type="Proteomes" id="UP001521116">
    <property type="component" value="Unassembled WGS sequence"/>
</dbReference>
<organism evidence="2 3">
    <name type="scientific">Neofusicoccum ribis</name>
    <dbReference type="NCBI Taxonomy" id="45134"/>
    <lineage>
        <taxon>Eukaryota</taxon>
        <taxon>Fungi</taxon>
        <taxon>Dikarya</taxon>
        <taxon>Ascomycota</taxon>
        <taxon>Pezizomycotina</taxon>
        <taxon>Dothideomycetes</taxon>
        <taxon>Dothideomycetes incertae sedis</taxon>
        <taxon>Botryosphaeriales</taxon>
        <taxon>Botryosphaeriaceae</taxon>
        <taxon>Neofusicoccum</taxon>
    </lineage>
</organism>
<evidence type="ECO:0000313" key="3">
    <source>
        <dbReference type="Proteomes" id="UP001521116"/>
    </source>
</evidence>
<accession>A0ABR3SVT2</accession>
<name>A0ABR3SVT2_9PEZI</name>
<dbReference type="EMBL" id="JAJVDC020000043">
    <property type="protein sequence ID" value="KAL1631024.1"/>
    <property type="molecule type" value="Genomic_DNA"/>
</dbReference>